<dbReference type="RefSeq" id="XP_013759109.1">
    <property type="nucleotide sequence ID" value="XM_013903655.1"/>
</dbReference>
<dbReference type="PANTHER" id="PTHR12601:SF6">
    <property type="entry name" value="CLUSTERED MITOCHONDRIA PROTEIN HOMOLOG"/>
    <property type="match status" value="1"/>
</dbReference>
<gene>
    <name evidence="4" type="ORF">AMSG_04326</name>
</gene>
<dbReference type="InterPro" id="IPR027523">
    <property type="entry name" value="CLU_prot"/>
</dbReference>
<accession>A0A0L0D7R2</accession>
<dbReference type="AlphaFoldDB" id="A0A0L0D7R2"/>
<dbReference type="Gene3D" id="1.25.40.10">
    <property type="entry name" value="Tetratricopeptide repeat domain"/>
    <property type="match status" value="1"/>
</dbReference>
<feature type="non-terminal residue" evidence="4">
    <location>
        <position position="1"/>
    </location>
</feature>
<feature type="region of interest" description="Disordered" evidence="2">
    <location>
        <begin position="732"/>
        <end position="761"/>
    </location>
</feature>
<dbReference type="SUPFAM" id="SSF48452">
    <property type="entry name" value="TPR-like"/>
    <property type="match status" value="1"/>
</dbReference>
<evidence type="ECO:0000259" key="3">
    <source>
        <dbReference type="PROSITE" id="PS51823"/>
    </source>
</evidence>
<dbReference type="InterPro" id="IPR011990">
    <property type="entry name" value="TPR-like_helical_dom_sf"/>
</dbReference>
<dbReference type="PANTHER" id="PTHR12601">
    <property type="entry name" value="EUKARYOTIC TRANSLATION INITIATION FACTOR 3 SUBUNIT EIF-3"/>
    <property type="match status" value="1"/>
</dbReference>
<evidence type="ECO:0000256" key="1">
    <source>
        <dbReference type="ARBA" id="ARBA00022490"/>
    </source>
</evidence>
<dbReference type="Proteomes" id="UP000054408">
    <property type="component" value="Unassembled WGS sequence"/>
</dbReference>
<name>A0A0L0D7R2_THETB</name>
<feature type="domain" description="Clu" evidence="3">
    <location>
        <begin position="1"/>
        <end position="239"/>
    </location>
</feature>
<dbReference type="EMBL" id="GL349449">
    <property type="protein sequence ID" value="KNC48096.1"/>
    <property type="molecule type" value="Genomic_DNA"/>
</dbReference>
<reference evidence="4 5" key="1">
    <citation type="submission" date="2010-05" db="EMBL/GenBank/DDBJ databases">
        <title>The Genome Sequence of Thecamonas trahens ATCC 50062.</title>
        <authorList>
            <consortium name="The Broad Institute Genome Sequencing Platform"/>
            <person name="Russ C."/>
            <person name="Cuomo C."/>
            <person name="Shea T."/>
            <person name="Young S.K."/>
            <person name="Zeng Q."/>
            <person name="Koehrsen M."/>
            <person name="Haas B."/>
            <person name="Borodovsky M."/>
            <person name="Guigo R."/>
            <person name="Alvarado L."/>
            <person name="Berlin A."/>
            <person name="Bochicchio J."/>
            <person name="Borenstein D."/>
            <person name="Chapman S."/>
            <person name="Chen Z."/>
            <person name="Freedman E."/>
            <person name="Gellesch M."/>
            <person name="Goldberg J."/>
            <person name="Griggs A."/>
            <person name="Gujja S."/>
            <person name="Heilman E."/>
            <person name="Heiman D."/>
            <person name="Hepburn T."/>
            <person name="Howarth C."/>
            <person name="Jen D."/>
            <person name="Larson L."/>
            <person name="Mehta T."/>
            <person name="Park D."/>
            <person name="Pearson M."/>
            <person name="Roberts A."/>
            <person name="Saif S."/>
            <person name="Shenoy N."/>
            <person name="Sisk P."/>
            <person name="Stolte C."/>
            <person name="Sykes S."/>
            <person name="Thomson T."/>
            <person name="Walk T."/>
            <person name="White J."/>
            <person name="Yandava C."/>
            <person name="Burger G."/>
            <person name="Gray M.W."/>
            <person name="Holland P.W.H."/>
            <person name="King N."/>
            <person name="Lang F.B.F."/>
            <person name="Roger A.J."/>
            <person name="Ruiz-Trillo I."/>
            <person name="Lander E."/>
            <person name="Nusbaum C."/>
        </authorList>
    </citation>
    <scope>NUCLEOTIDE SEQUENCE [LARGE SCALE GENOMIC DNA]</scope>
    <source>
        <strain evidence="4 5">ATCC 50062</strain>
    </source>
</reference>
<dbReference type="PROSITE" id="PS51823">
    <property type="entry name" value="CLU"/>
    <property type="match status" value="1"/>
</dbReference>
<sequence length="781" mass="85196">ELASGVTSASGMARDWNREYQTLVNSIDDSVILAEHKKFLRLASLARDFVYAAQTYGKVIIAEMGLPDEAKTIKPVAMGGIAGGVKYVVHGILFKFAIDASGVFNGNDEVAEKVASDEMRALQAVYNAHVPGLQLPLMVLINFRGFRLIASSQLPISDQTLVYGSSDAGSHIFNSDPEFADVMDALANKLLLRKHFAGPDPATAREIYGPADIEGHRGRDGALYMIDFARMFPLIPRLALSGLSPVQTKFRPELIKRVGIRVSSDAGTRFATPGPDADSCDNDILWLYIQLLDTVVPEVAASLDASAASRPAVMDPAIDDGPPPLRTILARDPELASPRGLAVRLRKAGVNLKFLATVRAAVTDPAWRLRILVEMVARAVHAELNARLRATMKKVKLPSEEPHRATVVNMLNLVFGASQQSRSFWDGQLSRSVSVRYPHIVISWTGSRKSGDIAVYERDGGDVPTGPALYEALVRDGLGLLLARVVDLAGIELVPSTYAAATTDTAIFTVPHPFAHTDIAALHARVQQLTIVSYAEGTLHFIQARNLARKTDERCTKEFTRIRDLARAHFESVLDVMDDPATLTNYGFLVEDLDKDHEAALRLYERAFTIDPNHARSLYYSAMVWERKKRDYDRAEHFYASAIAADPTHTNALKDFANFCHTRINDNTRARDLYTRAFASNPHHVKAAAMLAKFKLAVGDDVADVVDAVAAIETAVVASGYFAWVSAASSPRSSRRSSRMGIPPPPTPVPPPSAAAMTPRHTTNACCKGRLYSTKPGVLPS</sequence>
<proteinExistence type="predicted"/>
<dbReference type="GO" id="GO:0003729">
    <property type="term" value="F:mRNA binding"/>
    <property type="evidence" value="ECO:0007669"/>
    <property type="project" value="TreeGrafter"/>
</dbReference>
<feature type="compositionally biased region" description="Pro residues" evidence="2">
    <location>
        <begin position="742"/>
        <end position="753"/>
    </location>
</feature>
<evidence type="ECO:0000256" key="2">
    <source>
        <dbReference type="SAM" id="MobiDB-lite"/>
    </source>
</evidence>
<keyword evidence="5" id="KW-1185">Reference proteome</keyword>
<protein>
    <recommendedName>
        <fullName evidence="3">Clu domain-containing protein</fullName>
    </recommendedName>
</protein>
<dbReference type="eggNOG" id="KOG1839">
    <property type="taxonomic scope" value="Eukaryota"/>
</dbReference>
<dbReference type="InterPro" id="IPR025697">
    <property type="entry name" value="CLU_dom"/>
</dbReference>
<dbReference type="GO" id="GO:0048312">
    <property type="term" value="P:intracellular distribution of mitochondria"/>
    <property type="evidence" value="ECO:0007669"/>
    <property type="project" value="TreeGrafter"/>
</dbReference>
<dbReference type="OMA" id="CHTRIND"/>
<dbReference type="OrthoDB" id="626167at2759"/>
<dbReference type="GO" id="GO:0005737">
    <property type="term" value="C:cytoplasm"/>
    <property type="evidence" value="ECO:0007669"/>
    <property type="project" value="TreeGrafter"/>
</dbReference>
<organism evidence="4 5">
    <name type="scientific">Thecamonas trahens ATCC 50062</name>
    <dbReference type="NCBI Taxonomy" id="461836"/>
    <lineage>
        <taxon>Eukaryota</taxon>
        <taxon>Apusozoa</taxon>
        <taxon>Apusomonadida</taxon>
        <taxon>Apusomonadidae</taxon>
        <taxon>Thecamonas</taxon>
    </lineage>
</organism>
<dbReference type="GeneID" id="25563876"/>
<dbReference type="Pfam" id="PF13236">
    <property type="entry name" value="CLU"/>
    <property type="match status" value="1"/>
</dbReference>
<evidence type="ECO:0000313" key="5">
    <source>
        <dbReference type="Proteomes" id="UP000054408"/>
    </source>
</evidence>
<evidence type="ECO:0000313" key="4">
    <source>
        <dbReference type="EMBL" id="KNC48096.1"/>
    </source>
</evidence>
<keyword evidence="1" id="KW-0963">Cytoplasm</keyword>